<proteinExistence type="predicted"/>
<feature type="repeat" description="WD" evidence="3">
    <location>
        <begin position="1358"/>
        <end position="1392"/>
    </location>
</feature>
<dbReference type="RefSeq" id="XP_043180776.1">
    <property type="nucleotide sequence ID" value="XM_043325344.1"/>
</dbReference>
<keyword evidence="2" id="KW-0677">Repeat</keyword>
<evidence type="ECO:0000313" key="7">
    <source>
        <dbReference type="Proteomes" id="UP000650533"/>
    </source>
</evidence>
<feature type="domain" description="NACHT" evidence="5">
    <location>
        <begin position="257"/>
        <end position="402"/>
    </location>
</feature>
<dbReference type="SUPFAM" id="SSF69304">
    <property type="entry name" value="Tricorn protease N-terminal domain"/>
    <property type="match status" value="1"/>
</dbReference>
<dbReference type="Gene3D" id="1.25.40.510">
    <property type="entry name" value="GLE1-like"/>
    <property type="match status" value="1"/>
</dbReference>
<dbReference type="GO" id="GO:0005643">
    <property type="term" value="C:nuclear pore"/>
    <property type="evidence" value="ECO:0007669"/>
    <property type="project" value="InterPro"/>
</dbReference>
<dbReference type="SUPFAM" id="SSF52540">
    <property type="entry name" value="P-loop containing nucleoside triphosphate hydrolases"/>
    <property type="match status" value="1"/>
</dbReference>
<feature type="repeat" description="WD" evidence="3">
    <location>
        <begin position="1142"/>
        <end position="1183"/>
    </location>
</feature>
<evidence type="ECO:0000256" key="1">
    <source>
        <dbReference type="ARBA" id="ARBA00022574"/>
    </source>
</evidence>
<organism evidence="6 7">
    <name type="scientific">Rhizoctonia solani</name>
    <dbReference type="NCBI Taxonomy" id="456999"/>
    <lineage>
        <taxon>Eukaryota</taxon>
        <taxon>Fungi</taxon>
        <taxon>Dikarya</taxon>
        <taxon>Basidiomycota</taxon>
        <taxon>Agaricomycotina</taxon>
        <taxon>Agaricomycetes</taxon>
        <taxon>Cantharellales</taxon>
        <taxon>Ceratobasidiaceae</taxon>
        <taxon>Rhizoctonia</taxon>
    </lineage>
</organism>
<dbReference type="InterPro" id="IPR036322">
    <property type="entry name" value="WD40_repeat_dom_sf"/>
</dbReference>
<feature type="compositionally biased region" description="Basic and acidic residues" evidence="4">
    <location>
        <begin position="1623"/>
        <end position="1647"/>
    </location>
</feature>
<dbReference type="Gene3D" id="2.130.10.10">
    <property type="entry name" value="YVTN repeat-like/Quinoprotein amine dehydrogenase"/>
    <property type="match status" value="5"/>
</dbReference>
<feature type="region of interest" description="Disordered" evidence="4">
    <location>
        <begin position="1955"/>
        <end position="2019"/>
    </location>
</feature>
<dbReference type="GeneID" id="67027807"/>
<dbReference type="PROSITE" id="PS00678">
    <property type="entry name" value="WD_REPEATS_1"/>
    <property type="match status" value="7"/>
</dbReference>
<feature type="repeat" description="WD" evidence="3">
    <location>
        <begin position="1011"/>
        <end position="1052"/>
    </location>
</feature>
<dbReference type="PANTHER" id="PTHR19848:SF8">
    <property type="entry name" value="F-BOX AND WD REPEAT DOMAIN CONTAINING 7"/>
    <property type="match status" value="1"/>
</dbReference>
<evidence type="ECO:0000313" key="6">
    <source>
        <dbReference type="EMBL" id="QRW20539.1"/>
    </source>
</evidence>
<accession>A0A8H8NV87</accession>
<dbReference type="PRINTS" id="PR00320">
    <property type="entry name" value="GPROTEINBRPT"/>
</dbReference>
<dbReference type="InterPro" id="IPR027417">
    <property type="entry name" value="P-loop_NTPase"/>
</dbReference>
<dbReference type="PROSITE" id="PS50837">
    <property type="entry name" value="NACHT"/>
    <property type="match status" value="1"/>
</dbReference>
<dbReference type="InterPro" id="IPR038506">
    <property type="entry name" value="GLE1-like_sf"/>
</dbReference>
<name>A0A8H8NV87_9AGAM</name>
<feature type="region of interest" description="Disordered" evidence="4">
    <location>
        <begin position="1589"/>
        <end position="1656"/>
    </location>
</feature>
<dbReference type="PROSITE" id="PS50294">
    <property type="entry name" value="WD_REPEATS_REGION"/>
    <property type="match status" value="10"/>
</dbReference>
<protein>
    <submittedName>
        <fullName evidence="6">Vegetative incompatibility protein HET-E-1</fullName>
    </submittedName>
</protein>
<dbReference type="EMBL" id="CP059663">
    <property type="protein sequence ID" value="QRW20539.1"/>
    <property type="molecule type" value="Genomic_DNA"/>
</dbReference>
<evidence type="ECO:0000256" key="4">
    <source>
        <dbReference type="SAM" id="MobiDB-lite"/>
    </source>
</evidence>
<dbReference type="SMART" id="SM00320">
    <property type="entry name" value="WD40"/>
    <property type="match status" value="13"/>
</dbReference>
<dbReference type="Pfam" id="PF07817">
    <property type="entry name" value="GLE1"/>
    <property type="match status" value="1"/>
</dbReference>
<feature type="repeat" description="WD" evidence="3">
    <location>
        <begin position="1270"/>
        <end position="1310"/>
    </location>
</feature>
<evidence type="ECO:0000259" key="5">
    <source>
        <dbReference type="PROSITE" id="PS50837"/>
    </source>
</evidence>
<dbReference type="PROSITE" id="PS50082">
    <property type="entry name" value="WD_REPEATS_2"/>
    <property type="match status" value="10"/>
</dbReference>
<dbReference type="Pfam" id="PF00400">
    <property type="entry name" value="WD40"/>
    <property type="match status" value="11"/>
</dbReference>
<dbReference type="InterPro" id="IPR015943">
    <property type="entry name" value="WD40/YVTN_repeat-like_dom_sf"/>
</dbReference>
<evidence type="ECO:0000256" key="2">
    <source>
        <dbReference type="ARBA" id="ARBA00022737"/>
    </source>
</evidence>
<dbReference type="GO" id="GO:0016973">
    <property type="term" value="P:poly(A)+ mRNA export from nucleus"/>
    <property type="evidence" value="ECO:0007669"/>
    <property type="project" value="InterPro"/>
</dbReference>
<dbReference type="InterPro" id="IPR007111">
    <property type="entry name" value="NACHT_NTPase"/>
</dbReference>
<dbReference type="InterPro" id="IPR001680">
    <property type="entry name" value="WD40_rpt"/>
</dbReference>
<feature type="region of interest" description="Disordered" evidence="4">
    <location>
        <begin position="18"/>
        <end position="59"/>
    </location>
</feature>
<feature type="repeat" description="WD" evidence="3">
    <location>
        <begin position="1054"/>
        <end position="1095"/>
    </location>
</feature>
<reference evidence="6" key="1">
    <citation type="submission" date="2020-05" db="EMBL/GenBank/DDBJ databases">
        <title>Evolutionary and genomic comparisons of hybrid uninucleate and nonhybrid Rhizoctonia fungi.</title>
        <authorList>
            <person name="Li C."/>
            <person name="Chen X."/>
        </authorList>
    </citation>
    <scope>NUCLEOTIDE SEQUENCE</scope>
    <source>
        <strain evidence="6">AG-1 IA</strain>
    </source>
</reference>
<feature type="compositionally biased region" description="Basic and acidic residues" evidence="4">
    <location>
        <begin position="32"/>
        <end position="50"/>
    </location>
</feature>
<dbReference type="KEGG" id="rsx:RhiXN_05528"/>
<dbReference type="InterPro" id="IPR019775">
    <property type="entry name" value="WD40_repeat_CS"/>
</dbReference>
<dbReference type="Proteomes" id="UP000650533">
    <property type="component" value="Chromosome 6"/>
</dbReference>
<evidence type="ECO:0000256" key="3">
    <source>
        <dbReference type="PROSITE-ProRule" id="PRU00221"/>
    </source>
</evidence>
<sequence length="2400" mass="263321">MPFIITLQEALKRAKHKVKKGLGIESTTTNKTAHEHQGSRRCSTESEPSHPSDSPPKATTSTLIAIGSLLAVLESSTDALGPLKSAIGQLKLCVDTYRTSCKDRKEHEDLAVKLDGIIGDLIIHAKLPMDPVATDSVKRIQSDLMKEAEKVAEMQARSSGRRLIDALDGYDGIVECYRRIDGHLQRLTLNASLSTFQAVSEQTMAKRSRLTGICPTSAAYYGSAESGNLQRRPCTPGTREAQIKLLLEWANAPDAGRTCWMNGMAGTGKTTIAYSVCAELEKASRLGASFFCSRTMLECSQVKNIIPSIAYQLAQFSLPFRNALVGILGLKTDVHTRGLAEQYQSLIIEPLAGVHGSLPDDFIVVIDALDECDNEDSVGRILDLLMTTPPTLPIRFLISSRPENEITLKITGRHDGEDEARLVLHNLQEETVKDDIELYMRDELKDIRLTKTQWTDILERCGTLFIYASTACRFIKQEHKVDAASEAVSTIIDSPYMPIAGENPIDVLYLTILKTVFEKSGMSKQSVVKMKNILETVICAVEPMALEAIADLLALNSVKQVYRLLHPLRSVLHVPRDTGVVNTLHASFPDFMLSSARSLDFCCDRAGRHTTLAQACLGLIDTAEPKMNICRLPSSHHLDEEVEDLRARVAWAISPGLAYACRYWSTHLDRSAYKPILLDAVRNFFFARLLLWMEVANLTGSMRYGVGTGTVEYAERWCVKHGAPEAVTQIAHDAWQFVSVYANHPVCQSTPHIYVSMLPFWPRSRPISLAYMPRTSDLAQLTGTAIGRRQLALMATWKVSNGEVFSISLSGDGSRLVVPTDTGIDILDTTTGESVHSLTDERAQSVSLVAMSPDGNQVAFAKYEDILYLWDIGNGGAITALLPDDVWDVTCIAFSVDGSRVACGRNNGDVYICSLRHTAGSLGPLKGHTDWVRSVAFSPDGLHLASGSDDKTIRVWNMQTGEQVGQPFEGHTDWVRSVCFTTDGSRLASGSDDKTVRVWDIKTGKTASEPLTGHSGYVYSVAFSPNGKLLASASLYKTIRIYSAETGRVALGPLEGHTDTVNCVTFSRDGTRLFSCSRDRTVRIWNVQDVDTHPTPTATPTSTSPIYCIRYSHSGKRVVSGSRDGTVQVWDTETGELVLGSLRGHKGEIACVDYSPNDQYIASASYDSTLRIWNAHTGKDIHGSMRGHTDNVNGVRFLPGGLAIVSGSDDGTVRMWDVSTGQQLARLLEARNRILSVGVSSDGQHVVCGSMDGTIQVVDRHGAKTQDEPISGHTDWVRSVEFSDGIRFVSGSDDRSVQIWDGQTGKPLVVCGERYRAHRDWVRSVSTSPDGLYVASGSDDHTVRVWDGQTGKLILGPLRGHTRWVRCVQFSPDGSHVASCSDDGIIRFWDVSGCRTESLEHGSTSAEMGVAISDRSGEKGSRRWLVDGDGWVVESPRRRVAWVPSELRACLLSPSEDFRIAAAGYLKLEWRGAKTARWDRCDGRATQVQMDDSWAEQRNGGGAVITKRATEWLVQSGDRAKHRRALATAAVKTLSTSSYPDVGLGLRLRRCPPCPFPSHALTWSHSARQAKGNEQEISVVTAMGEELGIQRMGNEEEGGRGGQVRRAGDEAIAGGEEAPAGRADGRTEGGEDRQKGEEEDKRKGKQEPEDEAQADINDNAAIHVPTLRAVHTSLVCVESLPGIQERHTTWTERAALKDMTRAVEESSELKLVDNSRSELGRLANAIHDILSLSLSYPTRAETGASQATDGLLAGTSGVAGGGEAPREVLRDLLDEAEQVDGEQATSDNEWRKMIGRELEGKSDPDDKPPTLETTSQYTDRMVGQLALYAAILQTLPMPAQIEPDSVPAQFRPAKLWTWLARVLNSGKLLRSCSAPQCVSVVLEAAGEGLYEAYGTQSSLRSQGPDVEGKAGGGVEDEGIQKGKPQTQPLLPAPKGPEICEGGDLLMDEDEFVQEPFSHNNVPKPELEIPLDPVNDPPPAPEPLHNSQQRLRTPSPPLPSPSLEVEYDSDKSESSYEFSHTLNDPPALRFAYLNALADHVVRKHPVRDAEINLKNTLIALRLIPGGIPDHIKPLTTLKSVRRHLGLNTSGLLQQVPICDKCYMRYSMEDVLAADLLATCTRERPSCSGSYMKIKTRNGKPKKIPAKVLLYMKIIPSLRHMLLRPTFVRLLKKGSEASVRERPPNTYYDISDGSVWKSARVGLRRVFRHDGTVADEPITPGSNMRVSSLGYGLFAALNINWFRVSKKRSSGAIYLAILNLPRYAQYHVHNVILACVITGPKEPHLEDLNFVLEPIVESFKRVAVHVYQENLPQAVERLYSYPTLLGADIPARSKFNKIPAHSHSKGPGCNCNKNTADLNNPQAKAYDPLEFVYADEYNILQLSKESTSSPRARACIAKDYGI</sequence>
<feature type="repeat" description="WD" evidence="3">
    <location>
        <begin position="1315"/>
        <end position="1356"/>
    </location>
</feature>
<feature type="repeat" description="WD" evidence="3">
    <location>
        <begin position="925"/>
        <end position="966"/>
    </location>
</feature>
<dbReference type="InterPro" id="IPR056884">
    <property type="entry name" value="NPHP3-like_N"/>
</dbReference>
<feature type="region of interest" description="Disordered" evidence="4">
    <location>
        <begin position="1896"/>
        <end position="1942"/>
    </location>
</feature>
<dbReference type="PANTHER" id="PTHR19848">
    <property type="entry name" value="WD40 REPEAT PROTEIN"/>
    <property type="match status" value="1"/>
</dbReference>
<keyword evidence="1 3" id="KW-0853">WD repeat</keyword>
<feature type="repeat" description="WD" evidence="3">
    <location>
        <begin position="1099"/>
        <end position="1140"/>
    </location>
</feature>
<dbReference type="CDD" id="cd00200">
    <property type="entry name" value="WD40"/>
    <property type="match status" value="3"/>
</dbReference>
<feature type="compositionally biased region" description="Low complexity" evidence="4">
    <location>
        <begin position="1610"/>
        <end position="1622"/>
    </location>
</feature>
<dbReference type="Pfam" id="PF24883">
    <property type="entry name" value="NPHP3_N"/>
    <property type="match status" value="1"/>
</dbReference>
<dbReference type="InterPro" id="IPR012476">
    <property type="entry name" value="GLE1"/>
</dbReference>
<dbReference type="Gene3D" id="3.40.50.300">
    <property type="entry name" value="P-loop containing nucleotide triphosphate hydrolases"/>
    <property type="match status" value="1"/>
</dbReference>
<dbReference type="SUPFAM" id="SSF50978">
    <property type="entry name" value="WD40 repeat-like"/>
    <property type="match status" value="2"/>
</dbReference>
<feature type="repeat" description="WD" evidence="3">
    <location>
        <begin position="1185"/>
        <end position="1226"/>
    </location>
</feature>
<gene>
    <name evidence="6" type="ORF">RhiXN_05528</name>
</gene>
<feature type="repeat" description="WD" evidence="3">
    <location>
        <begin position="968"/>
        <end position="1009"/>
    </location>
</feature>
<dbReference type="InterPro" id="IPR020472">
    <property type="entry name" value="WD40_PAC1"/>
</dbReference>